<evidence type="ECO:0000313" key="2">
    <source>
        <dbReference type="Proteomes" id="UP000237056"/>
    </source>
</evidence>
<protein>
    <recommendedName>
        <fullName evidence="3">YdhG-like domain-containing protein</fullName>
    </recommendedName>
</protein>
<proteinExistence type="predicted"/>
<dbReference type="RefSeq" id="WP_103727096.1">
    <property type="nucleotide sequence ID" value="NZ_PQNY01000030.1"/>
</dbReference>
<reference evidence="1 2" key="1">
    <citation type="submission" date="2018-01" db="EMBL/GenBank/DDBJ databases">
        <title>Genomic Encyclopedia of Type Strains, Phase I: the one thousand microbial genomes (KMG-I) project.</title>
        <authorList>
            <person name="Goeker M."/>
        </authorList>
    </citation>
    <scope>NUCLEOTIDE SEQUENCE [LARGE SCALE GENOMIC DNA]</scope>
    <source>
        <strain evidence="1 2">DSM 17960</strain>
    </source>
</reference>
<evidence type="ECO:0000313" key="1">
    <source>
        <dbReference type="EMBL" id="POS00692.1"/>
    </source>
</evidence>
<dbReference type="EMBL" id="PQNY01000030">
    <property type="protein sequence ID" value="POS00692.1"/>
    <property type="molecule type" value="Genomic_DNA"/>
</dbReference>
<organism evidence="1 2">
    <name type="scientific">Flavobacterium croceum DSM 17960</name>
    <dbReference type="NCBI Taxonomy" id="1121886"/>
    <lineage>
        <taxon>Bacteria</taxon>
        <taxon>Pseudomonadati</taxon>
        <taxon>Bacteroidota</taxon>
        <taxon>Flavobacteriia</taxon>
        <taxon>Flavobacteriales</taxon>
        <taxon>Flavobacteriaceae</taxon>
        <taxon>Flavobacterium</taxon>
    </lineage>
</organism>
<dbReference type="OrthoDB" id="6331972at2"/>
<dbReference type="AlphaFoldDB" id="A0A2S4N4M6"/>
<accession>A0A2S4N4M6</accession>
<name>A0A2S4N4M6_9FLAO</name>
<evidence type="ECO:0008006" key="3">
    <source>
        <dbReference type="Google" id="ProtNLM"/>
    </source>
</evidence>
<keyword evidence="2" id="KW-1185">Reference proteome</keyword>
<comment type="caution">
    <text evidence="1">The sequence shown here is derived from an EMBL/GenBank/DDBJ whole genome shotgun (WGS) entry which is preliminary data.</text>
</comment>
<gene>
    <name evidence="1" type="ORF">Q361_1305</name>
</gene>
<dbReference type="Proteomes" id="UP000237056">
    <property type="component" value="Unassembled WGS sequence"/>
</dbReference>
<sequence>MDNSKTFEKLKSILSQYELQLSILHDKADNYYLNTPTTESNKKAEFFGAVQIKKSYVAFHLMPIYYYPELFDDISQELKNRMQGKSCFNFKDIDDKLFEELTELTKSAFERYKELKKI</sequence>